<sequence>MSQNSGANSSPAPVPSPTPSPSSSEAIGAVSGEITWSGYTWEVKSYDYQVGPGPNYFSGSIDNVWVDGSGKLHLKITNKNGKWYCAELATKKSFGYGTYRFNTSTRIDNLNENVVVGLFTWDDTSGDYYNREIDIEFARWGNMAWPNLNYTVQPYGVAGNVRSTGGTMTGNSSTHSFKWQSGSVYFQSVENPSKTMDSWTYSGAYVPPTGNEKTRINLWLMNGTPPSDKKEVEFVIDKFEFVP</sequence>
<evidence type="ECO:0000313" key="4">
    <source>
        <dbReference type="Proteomes" id="UP000179242"/>
    </source>
</evidence>
<protein>
    <recommendedName>
        <fullName evidence="2">GH16 domain-containing protein</fullName>
    </recommendedName>
</protein>
<evidence type="ECO:0000313" key="3">
    <source>
        <dbReference type="EMBL" id="OGC40502.1"/>
    </source>
</evidence>
<proteinExistence type="predicted"/>
<dbReference type="InterPro" id="IPR013320">
    <property type="entry name" value="ConA-like_dom_sf"/>
</dbReference>
<feature type="domain" description="GH16" evidence="2">
    <location>
        <begin position="7"/>
        <end position="243"/>
    </location>
</feature>
<dbReference type="Gene3D" id="2.60.120.200">
    <property type="match status" value="1"/>
</dbReference>
<feature type="region of interest" description="Disordered" evidence="1">
    <location>
        <begin position="1"/>
        <end position="26"/>
    </location>
</feature>
<dbReference type="InterPro" id="IPR000757">
    <property type="entry name" value="Beta-glucanase-like"/>
</dbReference>
<organism evidence="3 4">
    <name type="scientific">candidate division WOR-1 bacterium RIFOXYC2_FULL_46_14</name>
    <dbReference type="NCBI Taxonomy" id="1802587"/>
    <lineage>
        <taxon>Bacteria</taxon>
        <taxon>Bacillati</taxon>
        <taxon>Saganbacteria</taxon>
    </lineage>
</organism>
<dbReference type="EMBL" id="MEUJ01000004">
    <property type="protein sequence ID" value="OGC40502.1"/>
    <property type="molecule type" value="Genomic_DNA"/>
</dbReference>
<dbReference type="SUPFAM" id="SSF49899">
    <property type="entry name" value="Concanavalin A-like lectins/glucanases"/>
    <property type="match status" value="1"/>
</dbReference>
<accession>A0A1F4U6F9</accession>
<dbReference type="AlphaFoldDB" id="A0A1F4U6F9"/>
<dbReference type="Proteomes" id="UP000179242">
    <property type="component" value="Unassembled WGS sequence"/>
</dbReference>
<evidence type="ECO:0000259" key="2">
    <source>
        <dbReference type="PROSITE" id="PS51762"/>
    </source>
</evidence>
<gene>
    <name evidence="3" type="ORF">A2438_03480</name>
</gene>
<dbReference type="CDD" id="cd00413">
    <property type="entry name" value="Glyco_hydrolase_16"/>
    <property type="match status" value="1"/>
</dbReference>
<evidence type="ECO:0000256" key="1">
    <source>
        <dbReference type="SAM" id="MobiDB-lite"/>
    </source>
</evidence>
<comment type="caution">
    <text evidence="3">The sequence shown here is derived from an EMBL/GenBank/DDBJ whole genome shotgun (WGS) entry which is preliminary data.</text>
</comment>
<name>A0A1F4U6F9_UNCSA</name>
<reference evidence="3 4" key="1">
    <citation type="journal article" date="2016" name="Nat. Commun.">
        <title>Thousands of microbial genomes shed light on interconnected biogeochemical processes in an aquifer system.</title>
        <authorList>
            <person name="Anantharaman K."/>
            <person name="Brown C.T."/>
            <person name="Hug L.A."/>
            <person name="Sharon I."/>
            <person name="Castelle C.J."/>
            <person name="Probst A.J."/>
            <person name="Thomas B.C."/>
            <person name="Singh A."/>
            <person name="Wilkins M.J."/>
            <person name="Karaoz U."/>
            <person name="Brodie E.L."/>
            <person name="Williams K.H."/>
            <person name="Hubbard S.S."/>
            <person name="Banfield J.F."/>
        </authorList>
    </citation>
    <scope>NUCLEOTIDE SEQUENCE [LARGE SCALE GENOMIC DNA]</scope>
</reference>
<dbReference type="PROSITE" id="PS51762">
    <property type="entry name" value="GH16_2"/>
    <property type="match status" value="1"/>
</dbReference>
<dbReference type="GO" id="GO:0004553">
    <property type="term" value="F:hydrolase activity, hydrolyzing O-glycosyl compounds"/>
    <property type="evidence" value="ECO:0007669"/>
    <property type="project" value="InterPro"/>
</dbReference>
<dbReference type="GO" id="GO:0005975">
    <property type="term" value="P:carbohydrate metabolic process"/>
    <property type="evidence" value="ECO:0007669"/>
    <property type="project" value="InterPro"/>
</dbReference>